<evidence type="ECO:0000259" key="3">
    <source>
        <dbReference type="PROSITE" id="PS50160"/>
    </source>
</evidence>
<gene>
    <name evidence="4" type="ORF">ACIGXA_15845</name>
</gene>
<dbReference type="RefSeq" id="WP_399649060.1">
    <property type="nucleotide sequence ID" value="NZ_JBITYG010000004.1"/>
</dbReference>
<name>A0ABW8C6E7_9ACTN</name>
<keyword evidence="2 4" id="KW-0436">Ligase</keyword>
<evidence type="ECO:0000313" key="5">
    <source>
        <dbReference type="Proteomes" id="UP001614394"/>
    </source>
</evidence>
<dbReference type="InterPro" id="IPR012310">
    <property type="entry name" value="DNA_ligase_ATP-dep_cent"/>
</dbReference>
<comment type="similarity">
    <text evidence="1">Belongs to the ATP-dependent DNA ligase family.</text>
</comment>
<evidence type="ECO:0000256" key="1">
    <source>
        <dbReference type="ARBA" id="ARBA00007572"/>
    </source>
</evidence>
<accession>A0ABW8C6E7</accession>
<dbReference type="SUPFAM" id="SSF56091">
    <property type="entry name" value="DNA ligase/mRNA capping enzyme, catalytic domain"/>
    <property type="match status" value="1"/>
</dbReference>
<comment type="caution">
    <text evidence="4">The sequence shown here is derived from an EMBL/GenBank/DDBJ whole genome shotgun (WGS) entry which is preliminary data.</text>
</comment>
<dbReference type="Gene3D" id="3.30.1490.70">
    <property type="match status" value="1"/>
</dbReference>
<evidence type="ECO:0000256" key="2">
    <source>
        <dbReference type="ARBA" id="ARBA00022598"/>
    </source>
</evidence>
<sequence length="305" mass="32880">MNRPDPNRPDPVVLRPRVDVMRPRTEADIPAEDALPGGVQYSVKLDGFRALAFALGDRAVLQTRSGRDIAAEFPAIAAALTRALPAGLVLDGEICAWADGKFAFTELLRPDAQRRAAGIAVAYVAFDCLAVPGSDIRDLPLADRWKLLRTALRDLGPQVQTVLATTDRTVALDWYETLVPHGVEGLVCKGLGSAYRPGARPGWIKVRHAETVDARLVGVIGSGRRPDSVLVEFDDATRAQTSPRLDPVAAGRIAAAVAGLLGPEVRDEDGSPLRPVRDGPLVEVRVRTGRQATVRFIRIRDDDAV</sequence>
<dbReference type="PANTHER" id="PTHR45674:SF4">
    <property type="entry name" value="DNA LIGASE 1"/>
    <property type="match status" value="1"/>
</dbReference>
<dbReference type="GO" id="GO:0016874">
    <property type="term" value="F:ligase activity"/>
    <property type="evidence" value="ECO:0007669"/>
    <property type="project" value="UniProtKB-KW"/>
</dbReference>
<dbReference type="EMBL" id="JBITYG010000004">
    <property type="protein sequence ID" value="MFI9101989.1"/>
    <property type="molecule type" value="Genomic_DNA"/>
</dbReference>
<dbReference type="InterPro" id="IPR050191">
    <property type="entry name" value="ATP-dep_DNA_ligase"/>
</dbReference>
<keyword evidence="5" id="KW-1185">Reference proteome</keyword>
<dbReference type="PROSITE" id="PS50160">
    <property type="entry name" value="DNA_LIGASE_A3"/>
    <property type="match status" value="1"/>
</dbReference>
<organism evidence="4 5">
    <name type="scientific">Streptomyces fildesensis</name>
    <dbReference type="NCBI Taxonomy" id="375757"/>
    <lineage>
        <taxon>Bacteria</taxon>
        <taxon>Bacillati</taxon>
        <taxon>Actinomycetota</taxon>
        <taxon>Actinomycetes</taxon>
        <taxon>Kitasatosporales</taxon>
        <taxon>Streptomycetaceae</taxon>
        <taxon>Streptomyces</taxon>
    </lineage>
</organism>
<evidence type="ECO:0000313" key="4">
    <source>
        <dbReference type="EMBL" id="MFI9101989.1"/>
    </source>
</evidence>
<dbReference type="Proteomes" id="UP001614394">
    <property type="component" value="Unassembled WGS sequence"/>
</dbReference>
<dbReference type="Gene3D" id="3.30.470.30">
    <property type="entry name" value="DNA ligase/mRNA capping enzyme"/>
    <property type="match status" value="1"/>
</dbReference>
<proteinExistence type="inferred from homology"/>
<protein>
    <submittedName>
        <fullName evidence="4">DNA ligase</fullName>
    </submittedName>
</protein>
<dbReference type="PANTHER" id="PTHR45674">
    <property type="entry name" value="DNA LIGASE 1/3 FAMILY MEMBER"/>
    <property type="match status" value="1"/>
</dbReference>
<reference evidence="4 5" key="1">
    <citation type="submission" date="2024-10" db="EMBL/GenBank/DDBJ databases">
        <title>The Natural Products Discovery Center: Release of the First 8490 Sequenced Strains for Exploring Actinobacteria Biosynthetic Diversity.</title>
        <authorList>
            <person name="Kalkreuter E."/>
            <person name="Kautsar S.A."/>
            <person name="Yang D."/>
            <person name="Bader C.D."/>
            <person name="Teijaro C.N."/>
            <person name="Fluegel L."/>
            <person name="Davis C.M."/>
            <person name="Simpson J.R."/>
            <person name="Lauterbach L."/>
            <person name="Steele A.D."/>
            <person name="Gui C."/>
            <person name="Meng S."/>
            <person name="Li G."/>
            <person name="Viehrig K."/>
            <person name="Ye F."/>
            <person name="Su P."/>
            <person name="Kiefer A.F."/>
            <person name="Nichols A."/>
            <person name="Cepeda A.J."/>
            <person name="Yan W."/>
            <person name="Fan B."/>
            <person name="Jiang Y."/>
            <person name="Adhikari A."/>
            <person name="Zheng C.-J."/>
            <person name="Schuster L."/>
            <person name="Cowan T.M."/>
            <person name="Smanski M.J."/>
            <person name="Chevrette M.G."/>
            <person name="De Carvalho L.P.S."/>
            <person name="Shen B."/>
        </authorList>
    </citation>
    <scope>NUCLEOTIDE SEQUENCE [LARGE SCALE GENOMIC DNA]</scope>
    <source>
        <strain evidence="4 5">NPDC053399</strain>
    </source>
</reference>
<feature type="domain" description="ATP-dependent DNA ligase family profile" evidence="3">
    <location>
        <begin position="121"/>
        <end position="207"/>
    </location>
</feature>
<dbReference type="Pfam" id="PF01068">
    <property type="entry name" value="DNA_ligase_A_M"/>
    <property type="match status" value="1"/>
</dbReference>